<dbReference type="InterPro" id="IPR053951">
    <property type="entry name" value="K_trans_N"/>
</dbReference>
<evidence type="ECO:0000256" key="1">
    <source>
        <dbReference type="ARBA" id="ARBA00004141"/>
    </source>
</evidence>
<keyword evidence="6 9" id="KW-1133">Transmembrane helix</keyword>
<feature type="transmembrane region" description="Helical" evidence="9">
    <location>
        <begin position="311"/>
        <end position="332"/>
    </location>
</feature>
<dbReference type="OrthoDB" id="504708at2759"/>
<evidence type="ECO:0000256" key="9">
    <source>
        <dbReference type="SAM" id="Phobius"/>
    </source>
</evidence>
<name>A0A4P9Y481_9FUNG</name>
<feature type="transmembrane region" description="Helical" evidence="9">
    <location>
        <begin position="163"/>
        <end position="181"/>
    </location>
</feature>
<evidence type="ECO:0000256" key="6">
    <source>
        <dbReference type="ARBA" id="ARBA00022989"/>
    </source>
</evidence>
<proteinExistence type="predicted"/>
<keyword evidence="4 9" id="KW-0812">Transmembrane</keyword>
<keyword evidence="7" id="KW-0406">Ion transport</keyword>
<reference evidence="13" key="1">
    <citation type="journal article" date="2018" name="Nat. Microbiol.">
        <title>Leveraging single-cell genomics to expand the fungal tree of life.</title>
        <authorList>
            <person name="Ahrendt S.R."/>
            <person name="Quandt C.A."/>
            <person name="Ciobanu D."/>
            <person name="Clum A."/>
            <person name="Salamov A."/>
            <person name="Andreopoulos B."/>
            <person name="Cheng J.F."/>
            <person name="Woyke T."/>
            <person name="Pelin A."/>
            <person name="Henrissat B."/>
            <person name="Reynolds N.K."/>
            <person name="Benny G.L."/>
            <person name="Smith M.E."/>
            <person name="James T.Y."/>
            <person name="Grigoriev I.V."/>
        </authorList>
    </citation>
    <scope>NUCLEOTIDE SEQUENCE [LARGE SCALE GENOMIC DNA]</scope>
</reference>
<feature type="transmembrane region" description="Helical" evidence="9">
    <location>
        <begin position="422"/>
        <end position="444"/>
    </location>
</feature>
<keyword evidence="2" id="KW-0813">Transport</keyword>
<dbReference type="InterPro" id="IPR003855">
    <property type="entry name" value="K+_transporter"/>
</dbReference>
<feature type="non-terminal residue" evidence="12">
    <location>
        <position position="1"/>
    </location>
</feature>
<dbReference type="InterPro" id="IPR053952">
    <property type="entry name" value="K_trans_C"/>
</dbReference>
<keyword evidence="5" id="KW-0630">Potassium</keyword>
<evidence type="ECO:0000256" key="4">
    <source>
        <dbReference type="ARBA" id="ARBA00022692"/>
    </source>
</evidence>
<feature type="domain" description="K+ potassium transporter C-terminal" evidence="11">
    <location>
        <begin position="542"/>
        <end position="712"/>
    </location>
</feature>
<feature type="transmembrane region" description="Helical" evidence="9">
    <location>
        <begin position="193"/>
        <end position="213"/>
    </location>
</feature>
<evidence type="ECO:0000256" key="5">
    <source>
        <dbReference type="ARBA" id="ARBA00022958"/>
    </source>
</evidence>
<evidence type="ECO:0000313" key="13">
    <source>
        <dbReference type="Proteomes" id="UP000267251"/>
    </source>
</evidence>
<evidence type="ECO:0000256" key="3">
    <source>
        <dbReference type="ARBA" id="ARBA00022538"/>
    </source>
</evidence>
<dbReference type="Proteomes" id="UP000267251">
    <property type="component" value="Unassembled WGS sequence"/>
</dbReference>
<dbReference type="EMBL" id="KZ988155">
    <property type="protein sequence ID" value="RKP12941.1"/>
    <property type="molecule type" value="Genomic_DNA"/>
</dbReference>
<dbReference type="PANTHER" id="PTHR30540">
    <property type="entry name" value="OSMOTIC STRESS POTASSIUM TRANSPORTER"/>
    <property type="match status" value="1"/>
</dbReference>
<feature type="transmembrane region" description="Helical" evidence="9">
    <location>
        <begin position="392"/>
        <end position="410"/>
    </location>
</feature>
<protein>
    <submittedName>
        <fullName evidence="12">Potassium transporter</fullName>
    </submittedName>
</protein>
<organism evidence="12 13">
    <name type="scientific">Piptocephalis cylindrospora</name>
    <dbReference type="NCBI Taxonomy" id="1907219"/>
    <lineage>
        <taxon>Eukaryota</taxon>
        <taxon>Fungi</taxon>
        <taxon>Fungi incertae sedis</taxon>
        <taxon>Zoopagomycota</taxon>
        <taxon>Zoopagomycotina</taxon>
        <taxon>Zoopagomycetes</taxon>
        <taxon>Zoopagales</taxon>
        <taxon>Piptocephalidaceae</taxon>
        <taxon>Piptocephalis</taxon>
    </lineage>
</organism>
<comment type="subcellular location">
    <subcellularLocation>
        <location evidence="1">Membrane</location>
        <topology evidence="1">Multi-pass membrane protein</topology>
    </subcellularLocation>
</comment>
<feature type="transmembrane region" description="Helical" evidence="9">
    <location>
        <begin position="125"/>
        <end position="143"/>
    </location>
</feature>
<evidence type="ECO:0000259" key="11">
    <source>
        <dbReference type="Pfam" id="PF22776"/>
    </source>
</evidence>
<keyword evidence="13" id="KW-1185">Reference proteome</keyword>
<dbReference type="NCBIfam" id="TIGR00794">
    <property type="entry name" value="kup"/>
    <property type="match status" value="1"/>
</dbReference>
<gene>
    <name evidence="12" type="ORF">BJ684DRAFT_10783</name>
</gene>
<evidence type="ECO:0000256" key="2">
    <source>
        <dbReference type="ARBA" id="ARBA00022448"/>
    </source>
</evidence>
<keyword evidence="8 9" id="KW-0472">Membrane</keyword>
<keyword evidence="3" id="KW-0633">Potassium transport</keyword>
<dbReference type="Pfam" id="PF22776">
    <property type="entry name" value="K_trans_C"/>
    <property type="match status" value="1"/>
</dbReference>
<dbReference type="AlphaFoldDB" id="A0A4P9Y481"/>
<feature type="transmembrane region" description="Helical" evidence="9">
    <location>
        <begin position="364"/>
        <end position="386"/>
    </location>
</feature>
<evidence type="ECO:0000256" key="8">
    <source>
        <dbReference type="ARBA" id="ARBA00023136"/>
    </source>
</evidence>
<dbReference type="PANTHER" id="PTHR30540:SF83">
    <property type="entry name" value="K+ POTASSIUM TRANSPORTER"/>
    <property type="match status" value="1"/>
</dbReference>
<accession>A0A4P9Y481</accession>
<feature type="transmembrane region" description="Helical" evidence="9">
    <location>
        <begin position="450"/>
        <end position="467"/>
    </location>
</feature>
<dbReference type="Pfam" id="PF02705">
    <property type="entry name" value="K_trans"/>
    <property type="match status" value="1"/>
</dbReference>
<evidence type="ECO:0000256" key="7">
    <source>
        <dbReference type="ARBA" id="ARBA00023065"/>
    </source>
</evidence>
<dbReference type="GO" id="GO:0016020">
    <property type="term" value="C:membrane"/>
    <property type="evidence" value="ECO:0007669"/>
    <property type="project" value="UniProtKB-SubCell"/>
</dbReference>
<evidence type="ECO:0000313" key="12">
    <source>
        <dbReference type="EMBL" id="RKP12941.1"/>
    </source>
</evidence>
<feature type="transmembrane region" description="Helical" evidence="9">
    <location>
        <begin position="39"/>
        <end position="65"/>
    </location>
</feature>
<feature type="domain" description="K+ potassium transporter integral membrane" evidence="10">
    <location>
        <begin position="5"/>
        <end position="489"/>
    </location>
</feature>
<dbReference type="GO" id="GO:0015079">
    <property type="term" value="F:potassium ion transmembrane transporter activity"/>
    <property type="evidence" value="ECO:0007669"/>
    <property type="project" value="InterPro"/>
</dbReference>
<sequence length="712" mass="77622">LLALSFKSLGVIYGDIATSPLYVFGGIFDSSSPPSADRVLGVISCIIWSLTLILILKYCFIILFADDHGEGGTFALYSLLCRHIGIVQPGQPLITLSRDGTIGSCTDAKGLSKSKLATSPRAQRWLLTGVLFCASLVIGDGVLTPAVSVLSAVEALQIQVPEMEPVVVPLTCLLILMLFAVQKYGTDRIGKGFAPIVSVWLGVLLYTGVQGIMQDPRILRALSPWYAVRYFAQYRLEAWESLGGILLAMTGAEALFADLGHFSRPAIQVSATLVVFPTLVIQYLGQGAQLLHQPELISEGVGLFWRTVPQAIYWPTFVIATLSTIIASQAMITATFSILQQAIALDCFPPLRILHTSKRVRGQVYLPLVNWSLAIATLTVVCTFRSSSALTNAYGVAVSGVMLLSNLFMYPIIRSIWRAPWILALAYVIGFGALDLAFFSSTLIKALSGAWLPLSLALGLSLLMQLWRWSFNLRAERALDADTSLEALLDLGAKGAINGVPFLQAMSDPSSTTGRGGGGGGGPLDAMDLTIRTTGVRAVRTPGLILFHADTFSEEVPRVFPYFLHRFTSVPHRVVFLHPCPIPTANVVPEDHLSLSPLSIPGFYRCDVRTGYADPCMDGSMITEWIYQQVRLIEGIRRDMSAREGEEEGEEEALAMVTHVVGREEVYAHPESGRIRRYMLETLARRMQGSGTGKKMSLPHEQVVEFGMHVVI</sequence>
<evidence type="ECO:0000259" key="10">
    <source>
        <dbReference type="Pfam" id="PF02705"/>
    </source>
</evidence>